<accession>A0ABS5QBX8</accession>
<evidence type="ECO:0000313" key="1">
    <source>
        <dbReference type="EMBL" id="MBS7811180.1"/>
    </source>
</evidence>
<evidence type="ECO:0000313" key="2">
    <source>
        <dbReference type="Proteomes" id="UP000766336"/>
    </source>
</evidence>
<gene>
    <name evidence="1" type="ORF">KHU32_09545</name>
</gene>
<keyword evidence="2" id="KW-1185">Reference proteome</keyword>
<comment type="caution">
    <text evidence="1">The sequence shown here is derived from an EMBL/GenBank/DDBJ whole genome shotgun (WGS) entry which is preliminary data.</text>
</comment>
<dbReference type="RefSeq" id="WP_213669869.1">
    <property type="nucleotide sequence ID" value="NZ_JAHCDA010000002.1"/>
</dbReference>
<name>A0ABS5QBX8_9PROT</name>
<dbReference type="Proteomes" id="UP000766336">
    <property type="component" value="Unassembled WGS sequence"/>
</dbReference>
<dbReference type="EMBL" id="JAHCDA010000002">
    <property type="protein sequence ID" value="MBS7811180.1"/>
    <property type="molecule type" value="Genomic_DNA"/>
</dbReference>
<reference evidence="1 2" key="1">
    <citation type="submission" date="2021-05" db="EMBL/GenBank/DDBJ databases">
        <title>Roseococcus sp. XZZS9, whole genome shotgun sequencing project.</title>
        <authorList>
            <person name="Zhao G."/>
            <person name="Shen L."/>
        </authorList>
    </citation>
    <scope>NUCLEOTIDE SEQUENCE [LARGE SCALE GENOMIC DNA]</scope>
    <source>
        <strain evidence="1 2">XZZS9</strain>
    </source>
</reference>
<organism evidence="1 2">
    <name type="scientific">Roseococcus pinisoli</name>
    <dbReference type="NCBI Taxonomy" id="2835040"/>
    <lineage>
        <taxon>Bacteria</taxon>
        <taxon>Pseudomonadati</taxon>
        <taxon>Pseudomonadota</taxon>
        <taxon>Alphaproteobacteria</taxon>
        <taxon>Acetobacterales</taxon>
        <taxon>Roseomonadaceae</taxon>
        <taxon>Roseococcus</taxon>
    </lineage>
</organism>
<protein>
    <submittedName>
        <fullName evidence="1">Uncharacterized protein</fullName>
    </submittedName>
</protein>
<sequence length="82" mass="9364">MALRTEIAADHEDWREPASRARYLNGVERARVDIAEAVARRGGLPIGHPAQRRIAERIREATDRLEWNTAQLRALEDIRHAA</sequence>
<proteinExistence type="predicted"/>